<reference evidence="1" key="1">
    <citation type="submission" date="2022-04" db="EMBL/GenBank/DDBJ databases">
        <title>Diverse halophilic archaea isolated from saline environments.</title>
        <authorList>
            <person name="Cui H.-L."/>
        </authorList>
    </citation>
    <scope>NUCLEOTIDE SEQUENCE</scope>
    <source>
        <strain evidence="1">XZYJT40</strain>
    </source>
</reference>
<sequence>MAEEFDGEDALLEVDWGDSPSDAELADARMETTLQSVDRDEVVPDAARELGTVMSDIHVNGDAHLGVVRVPPNDALDWHLSRGGRKEWLYRDVLASDALSDALPALDLSPDRHPQDYTDLDWEHYSAYTLDGHLARHLVGGGAYYNFLEPPFHDVDAEIPGYEHVPESYGDRGDAKRLGERFVEAVFGERYGEFSASATFDRWCDWFESVAAWDVTYVCFDQRTRLAWVFVVTGAD</sequence>
<protein>
    <submittedName>
        <fullName evidence="1">Uncharacterized protein</fullName>
    </submittedName>
</protein>
<dbReference type="EMBL" id="CP096658">
    <property type="protein sequence ID" value="UPV98887.1"/>
    <property type="molecule type" value="Genomic_DNA"/>
</dbReference>
<keyword evidence="2" id="KW-1185">Reference proteome</keyword>
<dbReference type="RefSeq" id="WP_248653391.1">
    <property type="nucleotide sequence ID" value="NZ_CP096658.1"/>
</dbReference>
<dbReference type="KEGG" id="haxz:M0R88_10120"/>
<proteinExistence type="predicted"/>
<gene>
    <name evidence="1" type="ORF">M0R88_10120</name>
</gene>
<dbReference type="AlphaFoldDB" id="A0A8U0IDB0"/>
<evidence type="ECO:0000313" key="2">
    <source>
        <dbReference type="Proteomes" id="UP000830434"/>
    </source>
</evidence>
<dbReference type="Proteomes" id="UP000830434">
    <property type="component" value="Chromosome"/>
</dbReference>
<accession>A0A8U0IDB0</accession>
<organism evidence="1 2">
    <name type="scientific">Halorussus gelatinilyticus</name>
    <dbReference type="NCBI Taxonomy" id="2937524"/>
    <lineage>
        <taxon>Archaea</taxon>
        <taxon>Methanobacteriati</taxon>
        <taxon>Methanobacteriota</taxon>
        <taxon>Stenosarchaea group</taxon>
        <taxon>Halobacteria</taxon>
        <taxon>Halobacteriales</taxon>
        <taxon>Haladaptataceae</taxon>
        <taxon>Halorussus</taxon>
    </lineage>
</organism>
<dbReference type="GeneID" id="72190213"/>
<name>A0A8U0IDB0_9EURY</name>
<evidence type="ECO:0000313" key="1">
    <source>
        <dbReference type="EMBL" id="UPV98887.1"/>
    </source>
</evidence>